<feature type="transmembrane region" description="Helical" evidence="2">
    <location>
        <begin position="148"/>
        <end position="167"/>
    </location>
</feature>
<organism evidence="3 4">
    <name type="scientific">Effrenium voratum</name>
    <dbReference type="NCBI Taxonomy" id="2562239"/>
    <lineage>
        <taxon>Eukaryota</taxon>
        <taxon>Sar</taxon>
        <taxon>Alveolata</taxon>
        <taxon>Dinophyceae</taxon>
        <taxon>Suessiales</taxon>
        <taxon>Symbiodiniaceae</taxon>
        <taxon>Effrenium</taxon>
    </lineage>
</organism>
<keyword evidence="4" id="KW-1185">Reference proteome</keyword>
<feature type="transmembrane region" description="Helical" evidence="2">
    <location>
        <begin position="231"/>
        <end position="252"/>
    </location>
</feature>
<feature type="transmembrane region" description="Helical" evidence="2">
    <location>
        <begin position="94"/>
        <end position="113"/>
    </location>
</feature>
<reference evidence="3" key="1">
    <citation type="submission" date="2023-08" db="EMBL/GenBank/DDBJ databases">
        <authorList>
            <person name="Chen Y."/>
            <person name="Shah S."/>
            <person name="Dougan E. K."/>
            <person name="Thang M."/>
            <person name="Chan C."/>
        </authorList>
    </citation>
    <scope>NUCLEOTIDE SEQUENCE</scope>
</reference>
<comment type="caution">
    <text evidence="3">The sequence shown here is derived from an EMBL/GenBank/DDBJ whole genome shotgun (WGS) entry which is preliminary data.</text>
</comment>
<feature type="transmembrane region" description="Helical" evidence="2">
    <location>
        <begin position="1055"/>
        <end position="1074"/>
    </location>
</feature>
<feature type="transmembrane region" description="Helical" evidence="2">
    <location>
        <begin position="842"/>
        <end position="862"/>
    </location>
</feature>
<sequence>MFWRWQEIFFAFAILGPYLMTYAWSLSFWVRLCAGFVALSSAASQVIFYQNPDESVVENAANPFGNKSQDYIALCVACGVCGSLFAAFAEPIGLLIIMLWGVFSVYSMGTVAAEHFNPPPQNAEEVVMELFWFRNTDMEKLLGEGPSSALTIICSVIAGLAGLFILTRFCCRPPKNLQHFLAGLFGAPCGALATVQAIYFYWNSDGSEAPMVYGMVAGNRYRWCSDPSSCKIFFCTFCILIIVSLMTQLLIYSGFKEVWEDKVYSPVPFRHPRERSVSFTARELDTSEDDMADPLCEKFGAGEEGSETWLANLHTPRSCWIFLTMVVTLSCVASTCFTYFVKWSGDTATHFLVGLIYILTNAFCLWSIIEFFLLTLWFHTIRLVCGMPPLPKQDYKSGLPRKGRTVLAYCLLSKSETSSRETFETAIEAHLANLDPNMRITTSIVSVTGTLPLVRYELDLRDTCRDAIRRRLQGEAKAVMMVQDGDHLRHRLRNALQDVSEDAEMRLDFWLSLRDQRGESGDLWQVIGGKIEEAAQHFVYLHRTSKILKKPGQYQDLIILGATGTNLAYTYLNTDYGDMGREKDSECFGFSGNVSGSEANGAYEAAIEELKKRGMPDVELIANFGRDPRNRYFYTMVLDSDTICPGGSIRQLIEAAEHSANRNFGIINANLAVDYTSAEDCTWHMWRNALMEVSTVNLVRGQFWIFNRTGFYGKGLVRNDMYISRLIGAPGNLVEALPVDILSHDTVEAKLLQPAVDINVTLYEDVARNPISALSQSTRWMLGEVRNACYHPDGSYKGIISLLTTLYSCLVECKKRPKVWVRWRDVPCSVAAEYLSHTGFRLFHAGPGILLVNIFTSLLAQQKYGLELQVLPVVGMYAFLFTVLALFIIPKGFLMLDKLPSLNLGKYLLCSNKSSKIGDGDFSSSEEEEDSMLASRRRPRAQNGEDSDSESEDEEEEEKLGRCAVLIRQLSLAMVEITLSILLFSPELIIGVVRLVRGSWAQVTGTQNWQPQDAVEKEVEQNLSVMYVFKKTWFVFACGVAYLIYAIVYDMSDTLVFLLIVSWIAYPLTTYWMCMKFQPSCKKSFLWKWVMDVKRNHG</sequence>
<evidence type="ECO:0000313" key="4">
    <source>
        <dbReference type="Proteomes" id="UP001178507"/>
    </source>
</evidence>
<feature type="transmembrane region" description="Helical" evidence="2">
    <location>
        <begin position="1032"/>
        <end position="1049"/>
    </location>
</feature>
<feature type="compositionally biased region" description="Acidic residues" evidence="1">
    <location>
        <begin position="945"/>
        <end position="957"/>
    </location>
</feature>
<dbReference type="Proteomes" id="UP001178507">
    <property type="component" value="Unassembled WGS sequence"/>
</dbReference>
<evidence type="ECO:0000256" key="1">
    <source>
        <dbReference type="SAM" id="MobiDB-lite"/>
    </source>
</evidence>
<evidence type="ECO:0000256" key="2">
    <source>
        <dbReference type="SAM" id="Phobius"/>
    </source>
</evidence>
<feature type="transmembrane region" description="Helical" evidence="2">
    <location>
        <begin position="868"/>
        <end position="889"/>
    </location>
</feature>
<keyword evidence="2" id="KW-0472">Membrane</keyword>
<feature type="transmembrane region" description="Helical" evidence="2">
    <location>
        <begin position="6"/>
        <end position="25"/>
    </location>
</feature>
<gene>
    <name evidence="3" type="ORF">EVOR1521_LOCUS10343</name>
</gene>
<proteinExistence type="predicted"/>
<feature type="region of interest" description="Disordered" evidence="1">
    <location>
        <begin position="917"/>
        <end position="957"/>
    </location>
</feature>
<feature type="transmembrane region" description="Helical" evidence="2">
    <location>
        <begin position="352"/>
        <end position="378"/>
    </location>
</feature>
<dbReference type="AlphaFoldDB" id="A0AA36IAC4"/>
<protein>
    <submittedName>
        <fullName evidence="3">Uncharacterized protein</fullName>
    </submittedName>
</protein>
<accession>A0AA36IAC4</accession>
<feature type="transmembrane region" description="Helical" evidence="2">
    <location>
        <begin position="179"/>
        <end position="202"/>
    </location>
</feature>
<feature type="transmembrane region" description="Helical" evidence="2">
    <location>
        <begin position="71"/>
        <end position="89"/>
    </location>
</feature>
<name>A0AA36IAC4_9DINO</name>
<keyword evidence="2" id="KW-1133">Transmembrane helix</keyword>
<evidence type="ECO:0000313" key="3">
    <source>
        <dbReference type="EMBL" id="CAJ1383141.1"/>
    </source>
</evidence>
<feature type="transmembrane region" description="Helical" evidence="2">
    <location>
        <begin position="319"/>
        <end position="340"/>
    </location>
</feature>
<keyword evidence="2" id="KW-0812">Transmembrane</keyword>
<dbReference type="EMBL" id="CAUJNA010000990">
    <property type="protein sequence ID" value="CAJ1383141.1"/>
    <property type="molecule type" value="Genomic_DNA"/>
</dbReference>